<reference evidence="8" key="1">
    <citation type="submission" date="2022-12" db="EMBL/GenBank/DDBJ databases">
        <authorList>
            <person name="Brejova B."/>
        </authorList>
    </citation>
    <scope>NUCLEOTIDE SEQUENCE</scope>
</reference>
<feature type="region of interest" description="Disordered" evidence="6">
    <location>
        <begin position="1"/>
        <end position="24"/>
    </location>
</feature>
<evidence type="ECO:0000256" key="4">
    <source>
        <dbReference type="ARBA" id="ARBA00022989"/>
    </source>
</evidence>
<accession>A0A9W4X9S1</accession>
<evidence type="ECO:0000256" key="3">
    <source>
        <dbReference type="ARBA" id="ARBA00022692"/>
    </source>
</evidence>
<dbReference type="GO" id="GO:0016020">
    <property type="term" value="C:membrane"/>
    <property type="evidence" value="ECO:0007669"/>
    <property type="project" value="UniProtKB-SubCell"/>
</dbReference>
<sequence>MAAAKTTDKPGAASAASTSTPASSGIKIDQSKLIATVQTLQFGWFIGNILTLLGFSLYSLTYIKFLPKLFKVDYLITLFGVFISFGILNFQLIQKNGFKLPILIKDDNFHYLLLAGFLLFLRPYVWLTLVPFAVFSSFHVLAYTNGYILPIFNLDKSPISKHVTTFINNNNAKSIQIASGIEIITVVWLLIRVITFRKRSLSPFLVYLIFLKKRHEVSPFSRNYFKIISQQGDNLINSIGQPVLKDVWQQVKFIFGKIDEFKLVHDYSKEDIKTQIKDEINKKENQNRINGIAMKLKDEILAKRAIEKKKNDAKKAKEEIAKKKKGKAEAKVKAKLENEAIKKIVIDKLDSIQKKQDEKNAKAKQKEEESKNYRKELKSSLMKSMDKPYKLILRQLQNDIKEGIDEIDKIDKQLLIIESKLPKVDITKTIMKKIKKS</sequence>
<dbReference type="InterPro" id="IPR051645">
    <property type="entry name" value="PER33/POM33_regulator"/>
</dbReference>
<dbReference type="EMBL" id="CANTUO010000002">
    <property type="protein sequence ID" value="CAI5757626.1"/>
    <property type="molecule type" value="Genomic_DNA"/>
</dbReference>
<dbReference type="Proteomes" id="UP001152885">
    <property type="component" value="Unassembled WGS sequence"/>
</dbReference>
<evidence type="ECO:0000313" key="8">
    <source>
        <dbReference type="EMBL" id="CAI5757626.1"/>
    </source>
</evidence>
<dbReference type="GO" id="GO:0005783">
    <property type="term" value="C:endoplasmic reticulum"/>
    <property type="evidence" value="ECO:0007669"/>
    <property type="project" value="TreeGrafter"/>
</dbReference>
<feature type="transmembrane region" description="Helical" evidence="7">
    <location>
        <begin position="174"/>
        <end position="194"/>
    </location>
</feature>
<dbReference type="OrthoDB" id="5581259at2759"/>
<dbReference type="InterPro" id="IPR005344">
    <property type="entry name" value="TMEM33/Pom33"/>
</dbReference>
<dbReference type="GO" id="GO:0061024">
    <property type="term" value="P:membrane organization"/>
    <property type="evidence" value="ECO:0007669"/>
    <property type="project" value="TreeGrafter"/>
</dbReference>
<organism evidence="8 9">
    <name type="scientific">Candida verbasci</name>
    <dbReference type="NCBI Taxonomy" id="1227364"/>
    <lineage>
        <taxon>Eukaryota</taxon>
        <taxon>Fungi</taxon>
        <taxon>Dikarya</taxon>
        <taxon>Ascomycota</taxon>
        <taxon>Saccharomycotina</taxon>
        <taxon>Pichiomycetes</taxon>
        <taxon>Debaryomycetaceae</taxon>
        <taxon>Candida/Lodderomyces clade</taxon>
        <taxon>Candida</taxon>
    </lineage>
</organism>
<feature type="transmembrane region" description="Helical" evidence="7">
    <location>
        <begin position="42"/>
        <end position="60"/>
    </location>
</feature>
<evidence type="ECO:0000256" key="5">
    <source>
        <dbReference type="ARBA" id="ARBA00023136"/>
    </source>
</evidence>
<evidence type="ECO:0000256" key="2">
    <source>
        <dbReference type="ARBA" id="ARBA00007322"/>
    </source>
</evidence>
<feature type="transmembrane region" description="Helical" evidence="7">
    <location>
        <begin position="72"/>
        <end position="93"/>
    </location>
</feature>
<keyword evidence="4 7" id="KW-1133">Transmembrane helix</keyword>
<comment type="subcellular location">
    <subcellularLocation>
        <location evidence="1">Membrane</location>
        <topology evidence="1">Multi-pass membrane protein</topology>
    </subcellularLocation>
</comment>
<evidence type="ECO:0000256" key="1">
    <source>
        <dbReference type="ARBA" id="ARBA00004141"/>
    </source>
</evidence>
<dbReference type="AlphaFoldDB" id="A0A9W4X9S1"/>
<keyword evidence="3 7" id="KW-0812">Transmembrane</keyword>
<dbReference type="GO" id="GO:0071786">
    <property type="term" value="P:endoplasmic reticulum tubular network organization"/>
    <property type="evidence" value="ECO:0007669"/>
    <property type="project" value="TreeGrafter"/>
</dbReference>
<comment type="caution">
    <text evidence="8">The sequence shown here is derived from an EMBL/GenBank/DDBJ whole genome shotgun (WGS) entry which is preliminary data.</text>
</comment>
<evidence type="ECO:0008006" key="10">
    <source>
        <dbReference type="Google" id="ProtNLM"/>
    </source>
</evidence>
<evidence type="ECO:0000256" key="6">
    <source>
        <dbReference type="SAM" id="MobiDB-lite"/>
    </source>
</evidence>
<dbReference type="PANTHER" id="PTHR12703">
    <property type="entry name" value="TRANSMEMBRANE PROTEIN 33"/>
    <property type="match status" value="1"/>
</dbReference>
<feature type="transmembrane region" description="Helical" evidence="7">
    <location>
        <begin position="108"/>
        <end position="125"/>
    </location>
</feature>
<gene>
    <name evidence="8" type="ORF">CANVERA_P2140</name>
</gene>
<name>A0A9W4X9S1_9ASCO</name>
<protein>
    <recommendedName>
        <fullName evidence="10">Nucleoporin POM33</fullName>
    </recommendedName>
</protein>
<keyword evidence="9" id="KW-1185">Reference proteome</keyword>
<dbReference type="Pfam" id="PF03661">
    <property type="entry name" value="TMEM33_Pom33"/>
    <property type="match status" value="1"/>
</dbReference>
<comment type="similarity">
    <text evidence="2">Belongs to the PER33/POM33 family.</text>
</comment>
<evidence type="ECO:0000313" key="9">
    <source>
        <dbReference type="Proteomes" id="UP001152885"/>
    </source>
</evidence>
<evidence type="ECO:0000256" key="7">
    <source>
        <dbReference type="SAM" id="Phobius"/>
    </source>
</evidence>
<dbReference type="PANTHER" id="PTHR12703:SF4">
    <property type="entry name" value="TRANSMEMBRANE PROTEIN 33"/>
    <property type="match status" value="1"/>
</dbReference>
<keyword evidence="5 7" id="KW-0472">Membrane</keyword>
<feature type="compositionally biased region" description="Low complexity" evidence="6">
    <location>
        <begin position="10"/>
        <end position="24"/>
    </location>
</feature>
<proteinExistence type="inferred from homology"/>
<feature type="region of interest" description="Disordered" evidence="6">
    <location>
        <begin position="355"/>
        <end position="374"/>
    </location>
</feature>
<feature type="transmembrane region" description="Helical" evidence="7">
    <location>
        <begin position="132"/>
        <end position="154"/>
    </location>
</feature>